<sequence length="120" mass="14392">MMLIDLAFLDTYNNVDLAVAAFYTKIFSIIDMHVAKRTTSSSKFSVWFSSLVIKLIKVKEYYFRKWKQVSSTIYEEFSELCKVVKIEAQREYKAYVHNTEEHIRRDSKQFRQESLRFPLK</sequence>
<name>A0AAW1L6P2_POPJA</name>
<evidence type="ECO:0000313" key="2">
    <source>
        <dbReference type="Proteomes" id="UP001458880"/>
    </source>
</evidence>
<reference evidence="1 2" key="1">
    <citation type="journal article" date="2024" name="BMC Genomics">
        <title>De novo assembly and annotation of Popillia japonica's genome with initial clues to its potential as an invasive pest.</title>
        <authorList>
            <person name="Cucini C."/>
            <person name="Boschi S."/>
            <person name="Funari R."/>
            <person name="Cardaioli E."/>
            <person name="Iannotti N."/>
            <person name="Marturano G."/>
            <person name="Paoli F."/>
            <person name="Bruttini M."/>
            <person name="Carapelli A."/>
            <person name="Frati F."/>
            <person name="Nardi F."/>
        </authorList>
    </citation>
    <scope>NUCLEOTIDE SEQUENCE [LARGE SCALE GENOMIC DNA]</scope>
    <source>
        <strain evidence="1">DMR45628</strain>
    </source>
</reference>
<protein>
    <submittedName>
        <fullName evidence="1">Uncharacterized protein</fullName>
    </submittedName>
</protein>
<gene>
    <name evidence="1" type="ORF">QE152_g15774</name>
</gene>
<comment type="caution">
    <text evidence="1">The sequence shown here is derived from an EMBL/GenBank/DDBJ whole genome shotgun (WGS) entry which is preliminary data.</text>
</comment>
<proteinExistence type="predicted"/>
<keyword evidence="2" id="KW-1185">Reference proteome</keyword>
<evidence type="ECO:0000313" key="1">
    <source>
        <dbReference type="EMBL" id="KAK9729751.1"/>
    </source>
</evidence>
<dbReference type="AlphaFoldDB" id="A0AAW1L6P2"/>
<dbReference type="Proteomes" id="UP001458880">
    <property type="component" value="Unassembled WGS sequence"/>
</dbReference>
<organism evidence="1 2">
    <name type="scientific">Popillia japonica</name>
    <name type="common">Japanese beetle</name>
    <dbReference type="NCBI Taxonomy" id="7064"/>
    <lineage>
        <taxon>Eukaryota</taxon>
        <taxon>Metazoa</taxon>
        <taxon>Ecdysozoa</taxon>
        <taxon>Arthropoda</taxon>
        <taxon>Hexapoda</taxon>
        <taxon>Insecta</taxon>
        <taxon>Pterygota</taxon>
        <taxon>Neoptera</taxon>
        <taxon>Endopterygota</taxon>
        <taxon>Coleoptera</taxon>
        <taxon>Polyphaga</taxon>
        <taxon>Scarabaeiformia</taxon>
        <taxon>Scarabaeidae</taxon>
        <taxon>Rutelinae</taxon>
        <taxon>Popillia</taxon>
    </lineage>
</organism>
<accession>A0AAW1L6P2</accession>
<dbReference type="EMBL" id="JASPKY010000158">
    <property type="protein sequence ID" value="KAK9729751.1"/>
    <property type="molecule type" value="Genomic_DNA"/>
</dbReference>